<name>A0A177TDX4_9BASI</name>
<dbReference type="InterPro" id="IPR011990">
    <property type="entry name" value="TPR-like_helical_dom_sf"/>
</dbReference>
<feature type="compositionally biased region" description="Polar residues" evidence="1">
    <location>
        <begin position="268"/>
        <end position="279"/>
    </location>
</feature>
<feature type="region of interest" description="Disordered" evidence="1">
    <location>
        <begin position="256"/>
        <end position="285"/>
    </location>
</feature>
<accession>A0A177TDX4</accession>
<sequence>MATPAVKELMGFGFDDSQSIIEQHPHRRRVGFELLIELDVLPDCPQKILELFRQLENYTNTCNGVINDGAHLGFLILELSESTALFRREGRWFVQRALDLFKLVAVEEEAAGIWDIPGRLSSLCLQSLTDDMAAFYSQISKYHGLSTVQRGRVRDEYQRDVRSKIQQQKRSILAFKTHFGLNGKLRQIASAQNSTQAVSATSLQLIQKLFDKEHSSACSMLDYQPICKVPSFPRITLLLDLSDLLQIIEDTKAQKYVQRSGKRERESSTSSHDQGSAPQSVPLAPEGGQSFAVLLRHELEEDKLRFQDFQELEEFREQTKNDLKTSLSVLRSRLGTLSAENAALVLQYLSVLCARATLFGPAVSFAELLVVIFREAEDRAPSIKNKIVLATAHGFLSGLLTFTRRKFEAVRAAEEGLRILLPLVKSYPDHCSRPLAILKIVNARALVEHSNDITEAHIQVSALQKAYRISGEAVRILQQPPSTLSTTSDVLRSAAGALLAQSSAARTLIGVLFKYAGVTRIDCFRPLNDVQTRSEEEKPTECRICQRNGSPSPLFDDPLHDVIKKLSRDIIETFVKTLDQCVEMSRALVVRYSHLHEPLLAEALLLRAELVSICSRHAIDAFAEPAALFKELSKAFPAQFDAPSERAYTGLAQRQRWEGDLDGAAASYQIALQHLLSQLDPGPYHQSSLERRRCAERTFKVYTDRTLLNIQLERYEEGLIDINQMSTLLRKEEEKEPSKFIGSTVMKGCCHWMLGQQEEAFKVLTASIQLIKNLQDTKNAKAAVKECDLGTLRFDVAKDKLEYCLALAWYGAVQSSMGNHEVALENGERAVRALRSRLSDIRVQLDSMVNLNPVDRFLPHCLILTAGTLLCMGRREAARKQVEESLKLNSDAKVDGPTVKTALLLKARLLEETTGRGHFEEAARIREEAKKIPFRGFLHRMGCSLGQTRLLRRNSFSK</sequence>
<dbReference type="SUPFAM" id="SSF48452">
    <property type="entry name" value="TPR-like"/>
    <property type="match status" value="1"/>
</dbReference>
<protein>
    <submittedName>
        <fullName evidence="2">Uncharacterized protein</fullName>
    </submittedName>
</protein>
<evidence type="ECO:0000313" key="3">
    <source>
        <dbReference type="Proteomes" id="UP000077521"/>
    </source>
</evidence>
<reference evidence="2" key="1">
    <citation type="submission" date="2016-04" db="EMBL/GenBank/DDBJ databases">
        <authorList>
            <person name="Nguyen H.D."/>
            <person name="Samba Siva P."/>
            <person name="Cullis J."/>
            <person name="Levesque C.A."/>
            <person name="Hambleton S."/>
        </authorList>
    </citation>
    <scope>NUCLEOTIDE SEQUENCE</scope>
    <source>
        <strain evidence="2">DAOMC 236416</strain>
    </source>
</reference>
<dbReference type="Gene3D" id="1.25.40.10">
    <property type="entry name" value="Tetratricopeptide repeat domain"/>
    <property type="match status" value="1"/>
</dbReference>
<gene>
    <name evidence="2" type="ORF">A4X13_0g1356</name>
</gene>
<evidence type="ECO:0000256" key="1">
    <source>
        <dbReference type="SAM" id="MobiDB-lite"/>
    </source>
</evidence>
<reference evidence="2" key="2">
    <citation type="journal article" date="2019" name="IMA Fungus">
        <title>Genome sequencing and comparison of five Tilletia species to identify candidate genes for the detection of regulated species infecting wheat.</title>
        <authorList>
            <person name="Nguyen H.D.T."/>
            <person name="Sultana T."/>
            <person name="Kesanakurti P."/>
            <person name="Hambleton S."/>
        </authorList>
    </citation>
    <scope>NUCLEOTIDE SEQUENCE</scope>
    <source>
        <strain evidence="2">DAOMC 236416</strain>
    </source>
</reference>
<comment type="caution">
    <text evidence="2">The sequence shown here is derived from an EMBL/GenBank/DDBJ whole genome shotgun (WGS) entry which is preliminary data.</text>
</comment>
<organism evidence="2 3">
    <name type="scientific">Tilletia indica</name>
    <dbReference type="NCBI Taxonomy" id="43049"/>
    <lineage>
        <taxon>Eukaryota</taxon>
        <taxon>Fungi</taxon>
        <taxon>Dikarya</taxon>
        <taxon>Basidiomycota</taxon>
        <taxon>Ustilaginomycotina</taxon>
        <taxon>Exobasidiomycetes</taxon>
        <taxon>Tilletiales</taxon>
        <taxon>Tilletiaceae</taxon>
        <taxon>Tilletia</taxon>
    </lineage>
</organism>
<dbReference type="EMBL" id="LWDF02000052">
    <property type="protein sequence ID" value="KAE8258931.1"/>
    <property type="molecule type" value="Genomic_DNA"/>
</dbReference>
<dbReference type="Proteomes" id="UP000077521">
    <property type="component" value="Unassembled WGS sequence"/>
</dbReference>
<proteinExistence type="predicted"/>
<evidence type="ECO:0000313" key="2">
    <source>
        <dbReference type="EMBL" id="KAE8258931.1"/>
    </source>
</evidence>
<dbReference type="AlphaFoldDB" id="A0A177TDX4"/>
<keyword evidence="3" id="KW-1185">Reference proteome</keyword>